<keyword evidence="4" id="KW-1185">Reference proteome</keyword>
<accession>A0A448ZWJ5</accession>
<sequence>MAKNNWKIAKKAIEEYDNIFIFHHVRPDGDCLGSQFGLRELIKSNYPSKNVFVFGDNGGIYPFMKWDFDKFEDVDKKYFKNSLGVVVDANNSERIQFAQYILDKNFTKMLRIDHHPVDPDIKYDYEWEDAAYAAAGEQVAYIAMNAKWVISDDAAKYLYLAINTDSGRFNYEYVQKRTFDVMSYLHSAPNFKVWDINLPLSYRDERKVRFAAYVLLNYKKIGKVLYFHVTKKIQKKFNLNENEANDVNILANIGDCKVWVFFIDQKEGWIRARVRSNSVWINDICAKHKPGGGHEVAAGATIHSKDEMKQILRELDEKVNEYEKQNK</sequence>
<reference evidence="3 4" key="1">
    <citation type="submission" date="2019-01" db="EMBL/GenBank/DDBJ databases">
        <authorList>
            <consortium name="Pathogen Informatics"/>
        </authorList>
    </citation>
    <scope>NUCLEOTIDE SEQUENCE [LARGE SCALE GENOMIC DNA]</scope>
    <source>
        <strain evidence="3 4">NCTC10112</strain>
    </source>
</reference>
<evidence type="ECO:0000313" key="3">
    <source>
        <dbReference type="EMBL" id="VEU55625.1"/>
    </source>
</evidence>
<evidence type="ECO:0000259" key="2">
    <source>
        <dbReference type="Pfam" id="PF02272"/>
    </source>
</evidence>
<dbReference type="Pfam" id="PF02272">
    <property type="entry name" value="DHHA1"/>
    <property type="match status" value="1"/>
</dbReference>
<dbReference type="InterPro" id="IPR003156">
    <property type="entry name" value="DHHA1_dom"/>
</dbReference>
<feature type="domain" description="DHHA1" evidence="2">
    <location>
        <begin position="236"/>
        <end position="320"/>
    </location>
</feature>
<evidence type="ECO:0000259" key="1">
    <source>
        <dbReference type="Pfam" id="PF01368"/>
    </source>
</evidence>
<feature type="domain" description="DDH" evidence="1">
    <location>
        <begin position="18"/>
        <end position="162"/>
    </location>
</feature>
<dbReference type="EMBL" id="LR214940">
    <property type="protein sequence ID" value="VEU55625.1"/>
    <property type="molecule type" value="Genomic_DNA"/>
</dbReference>
<gene>
    <name evidence="3" type="primary">nrnA_1</name>
    <name evidence="3" type="ORF">NCTC10112_00329</name>
</gene>
<dbReference type="RefSeq" id="WP_022935993.1">
    <property type="nucleotide sequence ID" value="NZ_LR214940.1"/>
</dbReference>
<dbReference type="PANTHER" id="PTHR47618:SF1">
    <property type="entry name" value="BIFUNCTIONAL OLIGORIBONUCLEASE AND PAP PHOSPHATASE NRNA"/>
    <property type="match status" value="1"/>
</dbReference>
<dbReference type="Gene3D" id="3.90.1640.10">
    <property type="entry name" value="inorganic pyrophosphatase (n-terminal core)"/>
    <property type="match status" value="1"/>
</dbReference>
<dbReference type="AlphaFoldDB" id="A0A448ZWJ5"/>
<dbReference type="InterPro" id="IPR038763">
    <property type="entry name" value="DHH_sf"/>
</dbReference>
<name>A0A448ZWJ5_METOS</name>
<dbReference type="Pfam" id="PF01368">
    <property type="entry name" value="DHH"/>
    <property type="match status" value="1"/>
</dbReference>
<proteinExistence type="predicted"/>
<dbReference type="OrthoDB" id="9803668at2"/>
<organism evidence="3 4">
    <name type="scientific">Metamycoplasma orale</name>
    <name type="common">Mycoplasma orale</name>
    <dbReference type="NCBI Taxonomy" id="2121"/>
    <lineage>
        <taxon>Bacteria</taxon>
        <taxon>Bacillati</taxon>
        <taxon>Mycoplasmatota</taxon>
        <taxon>Mycoplasmoidales</taxon>
        <taxon>Metamycoplasmataceae</taxon>
        <taxon>Metamycoplasma</taxon>
    </lineage>
</organism>
<protein>
    <submittedName>
        <fullName evidence="3">Bifunctional oligoribonuclease and PAP phosphatase nrnA</fullName>
        <ecNumber evidence="3">3.1.-.-</ecNumber>
    </submittedName>
</protein>
<dbReference type="InterPro" id="IPR001667">
    <property type="entry name" value="DDH_dom"/>
</dbReference>
<dbReference type="Gene3D" id="3.10.310.30">
    <property type="match status" value="1"/>
</dbReference>
<dbReference type="GO" id="GO:0016787">
    <property type="term" value="F:hydrolase activity"/>
    <property type="evidence" value="ECO:0007669"/>
    <property type="project" value="UniProtKB-KW"/>
</dbReference>
<dbReference type="GO" id="GO:0003676">
    <property type="term" value="F:nucleic acid binding"/>
    <property type="evidence" value="ECO:0007669"/>
    <property type="project" value="InterPro"/>
</dbReference>
<keyword evidence="3" id="KW-0378">Hydrolase</keyword>
<dbReference type="KEGG" id="mob:NCTC10112_00329"/>
<dbReference type="InterPro" id="IPR051319">
    <property type="entry name" value="Oligoribo/pAp-PDE_c-di-AMP_PDE"/>
</dbReference>
<evidence type="ECO:0000313" key="4">
    <source>
        <dbReference type="Proteomes" id="UP000290482"/>
    </source>
</evidence>
<dbReference type="PANTHER" id="PTHR47618">
    <property type="entry name" value="BIFUNCTIONAL OLIGORIBONUCLEASE AND PAP PHOSPHATASE NRNA"/>
    <property type="match status" value="1"/>
</dbReference>
<dbReference type="EC" id="3.1.-.-" evidence="3"/>
<dbReference type="Proteomes" id="UP000290482">
    <property type="component" value="Chromosome"/>
</dbReference>
<dbReference type="SUPFAM" id="SSF64182">
    <property type="entry name" value="DHH phosphoesterases"/>
    <property type="match status" value="1"/>
</dbReference>